<keyword evidence="1 4" id="KW-0808">Transferase</keyword>
<dbReference type="EMBL" id="CP136986">
    <property type="protein sequence ID" value="WOS77657.1"/>
    <property type="molecule type" value="Genomic_DNA"/>
</dbReference>
<organism evidence="4 6">
    <name type="scientific">Pseudomonas aeruginosa</name>
    <dbReference type="NCBI Taxonomy" id="287"/>
    <lineage>
        <taxon>Bacteria</taxon>
        <taxon>Pseudomonadati</taxon>
        <taxon>Pseudomonadota</taxon>
        <taxon>Gammaproteobacteria</taxon>
        <taxon>Pseudomonadales</taxon>
        <taxon>Pseudomonadaceae</taxon>
        <taxon>Pseudomonas</taxon>
    </lineage>
</organism>
<dbReference type="CDD" id="cd04301">
    <property type="entry name" value="NAT_SF"/>
    <property type="match status" value="1"/>
</dbReference>
<evidence type="ECO:0000313" key="6">
    <source>
        <dbReference type="Proteomes" id="UP000253594"/>
    </source>
</evidence>
<evidence type="ECO:0000313" key="4">
    <source>
        <dbReference type="EMBL" id="RCI76288.1"/>
    </source>
</evidence>
<dbReference type="PANTHER" id="PTHR43800:SF1">
    <property type="entry name" value="PEPTIDYL-LYSINE N-ACETYLTRANSFERASE YJAB"/>
    <property type="match status" value="1"/>
</dbReference>
<dbReference type="EMBL" id="QORE01000051">
    <property type="protein sequence ID" value="RCI76288.1"/>
    <property type="molecule type" value="Genomic_DNA"/>
</dbReference>
<dbReference type="Pfam" id="PF00583">
    <property type="entry name" value="Acetyltransf_1"/>
    <property type="match status" value="1"/>
</dbReference>
<proteinExistence type="predicted"/>
<reference evidence="4 6" key="1">
    <citation type="submission" date="2018-07" db="EMBL/GenBank/DDBJ databases">
        <title>Mechanisms of high-level aminoglycoside resistance among Gram-negative pathogens in Brazil.</title>
        <authorList>
            <person name="Ballaben A.S."/>
            <person name="Darini A.L.C."/>
            <person name="Doi Y."/>
        </authorList>
    </citation>
    <scope>NUCLEOTIDE SEQUENCE [LARGE SCALE GENOMIC DNA]</scope>
    <source>
        <strain evidence="4 6">B2-305</strain>
    </source>
</reference>
<evidence type="ECO:0000313" key="5">
    <source>
        <dbReference type="EMBL" id="WOS77657.1"/>
    </source>
</evidence>
<dbReference type="RefSeq" id="WP_003096122.1">
    <property type="nucleotide sequence ID" value="NZ_AP014622.1"/>
</dbReference>
<evidence type="ECO:0000259" key="3">
    <source>
        <dbReference type="PROSITE" id="PS51186"/>
    </source>
</evidence>
<reference evidence="5" key="3">
    <citation type="submission" date="2023-10" db="EMBL/GenBank/DDBJ databases">
        <title>Pathogen: clinical or host-associated sample.</title>
        <authorList>
            <person name="Hergert J."/>
            <person name="Casey R."/>
            <person name="Wagner J."/>
            <person name="Young E.L."/>
            <person name="Oakeson K.F."/>
        </authorList>
    </citation>
    <scope>NUCLEOTIDE SEQUENCE</scope>
    <source>
        <strain evidence="5">2021CK-01020</strain>
    </source>
</reference>
<dbReference type="Proteomes" id="UP001297540">
    <property type="component" value="Chromosome"/>
</dbReference>
<accession>A0A2R4BG13</accession>
<dbReference type="Proteomes" id="UP000253594">
    <property type="component" value="Unassembled WGS sequence"/>
</dbReference>
<sequence>MDRSYTTYYLEMTSAAALRAKPQPHDLQIIECEVPQAALNRFLYELVGTPWEWGDLDAWSDTDWQALVEQDCHRTWVAYHRGAIAGYYELYRPDGCNTEIRYFGLASQFLGHGFGGALLSHAIESAWQWPGTTRVWVHTCTFDHPAALGNYQARGFRIFKQEETELSQ</sequence>
<dbReference type="SUPFAM" id="SSF55729">
    <property type="entry name" value="Acyl-CoA N-acyltransferases (Nat)"/>
    <property type="match status" value="1"/>
</dbReference>
<dbReference type="InterPro" id="IPR016181">
    <property type="entry name" value="Acyl_CoA_acyltransferase"/>
</dbReference>
<gene>
    <name evidence="4" type="ORF">DT376_03120</name>
    <name evidence="5" type="ORF">L4V69_35100</name>
</gene>
<feature type="domain" description="N-acetyltransferase" evidence="3">
    <location>
        <begin position="30"/>
        <end position="168"/>
    </location>
</feature>
<reference evidence="5" key="2">
    <citation type="submission" date="2023-06" db="EMBL/GenBank/DDBJ databases">
        <authorList>
            <consortium name="Clinical and Environmental Microbiology Branch: Whole genome sequencing antimicrobial resistance pathogens in the healthcare setting"/>
        </authorList>
    </citation>
    <scope>NUCLEOTIDE SEQUENCE</scope>
    <source>
        <strain evidence="5">2021CK-01020</strain>
    </source>
</reference>
<keyword evidence="2" id="KW-0012">Acyltransferase</keyword>
<dbReference type="PROSITE" id="PS51186">
    <property type="entry name" value="GNAT"/>
    <property type="match status" value="1"/>
</dbReference>
<dbReference type="PANTHER" id="PTHR43800">
    <property type="entry name" value="PEPTIDYL-LYSINE N-ACETYLTRANSFERASE YJAB"/>
    <property type="match status" value="1"/>
</dbReference>
<dbReference type="GO" id="GO:0016747">
    <property type="term" value="F:acyltransferase activity, transferring groups other than amino-acyl groups"/>
    <property type="evidence" value="ECO:0007669"/>
    <property type="project" value="InterPro"/>
</dbReference>
<name>A0A2R4BG13_PSEAI</name>
<evidence type="ECO:0000256" key="2">
    <source>
        <dbReference type="ARBA" id="ARBA00023315"/>
    </source>
</evidence>
<protein>
    <submittedName>
        <fullName evidence="4">GNAT family N-acetyltransferase</fullName>
    </submittedName>
</protein>
<dbReference type="Gene3D" id="3.40.630.30">
    <property type="match status" value="1"/>
</dbReference>
<dbReference type="InterPro" id="IPR000182">
    <property type="entry name" value="GNAT_dom"/>
</dbReference>
<dbReference type="KEGG" id="paeb:NCGM1900_5917"/>
<evidence type="ECO:0000256" key="1">
    <source>
        <dbReference type="ARBA" id="ARBA00022679"/>
    </source>
</evidence>
<dbReference type="AlphaFoldDB" id="A0A2R4BG13"/>